<dbReference type="PROSITE" id="PS00523">
    <property type="entry name" value="SULFATASE_1"/>
    <property type="match status" value="1"/>
</dbReference>
<dbReference type="GO" id="GO:0046872">
    <property type="term" value="F:metal ion binding"/>
    <property type="evidence" value="ECO:0007669"/>
    <property type="project" value="UniProtKB-KW"/>
</dbReference>
<comment type="similarity">
    <text evidence="1">Belongs to the sulfatase family.</text>
</comment>
<proteinExistence type="inferred from homology"/>
<evidence type="ECO:0000313" key="8">
    <source>
        <dbReference type="Proteomes" id="UP000181980"/>
    </source>
</evidence>
<dbReference type="InterPro" id="IPR017850">
    <property type="entry name" value="Alkaline_phosphatase_core_sf"/>
</dbReference>
<sequence length="802" mass="88312">MSGPDRSRLPIRRETFAGVVGRTLDGSRPDWNLIEHPRPPGGAPNVLLVLIDDAGFGNPSTFGGPIRTPTYTRMAATGLRYNRFHVTALCSPTRAALLTGRNNHAVGFGSVGEFAGGFPGYSATLPRDCAPVPRILRDNGYSTAAFGKWHLTPDGQQGPAGPFDRWPNGWGFDYFYGILGGGSSQWDPCLAENQKIIGTPEEFYDEQHPYYFPDAMADRTIEWLHGVRAQDAHKPFFVYYSTGCSHAPHHVAKEWADRYKGQFDEGWEALREQTFARQQELGVIPADAELTPRDEAFPAWSDVPDNVKPFYARQMEVYAGYSENADHNVGRVIDAIDDLGELDNTLILWIWGDNGASMEGSVTGSFNELTMQNGLPLTDEMQLQLAERYGGLDAWSTSLMAPHYGAAWAWAGNTPFKWGKQVGSHLGGTRNPLVVHWPARITEEGGLRTPFSHVIDVAPTILEAAGIPAPDTVDGIEQEPLHGTSFVASLSDGAAPEHHTQQYFETIGNRAMYKDGWWLAMKTERIPWLLTPEALAPYAPGVWDPDSGPAELYYLPDDFTQAKDLAAEHPEKVDELKDLFWREAERYKVLPLLATLSTFFGMVPPLGGETSYEFRGDVQNVMPGMIPRIYNHSYTITADLVVPDGGAEGVIVAEADHLGGFTLYVKNGRLTHTYSMMGVFVFKQVADEDLPSGDVTVRMEFRADSAKPATGGDVALFIGDRQVGKGRMDHTVPVRFSGYSGMDIGRDNGGVVDRSYEREKPFAFTGTVERVVFDVKPHLSGEDEQQLHTAEQHGQAAHGLSA</sequence>
<dbReference type="Proteomes" id="UP000181980">
    <property type="component" value="Unassembled WGS sequence"/>
</dbReference>
<organism evidence="7 8">
    <name type="scientific">Jiangella alba</name>
    <dbReference type="NCBI Taxonomy" id="561176"/>
    <lineage>
        <taxon>Bacteria</taxon>
        <taxon>Bacillati</taxon>
        <taxon>Actinomycetota</taxon>
        <taxon>Actinomycetes</taxon>
        <taxon>Jiangellales</taxon>
        <taxon>Jiangellaceae</taxon>
        <taxon>Jiangella</taxon>
    </lineage>
</organism>
<evidence type="ECO:0000313" key="7">
    <source>
        <dbReference type="EMBL" id="SEE18085.1"/>
    </source>
</evidence>
<keyword evidence="3" id="KW-0378">Hydrolase</keyword>
<evidence type="ECO:0000256" key="3">
    <source>
        <dbReference type="ARBA" id="ARBA00022801"/>
    </source>
</evidence>
<evidence type="ECO:0000256" key="5">
    <source>
        <dbReference type="SAM" id="MobiDB-lite"/>
    </source>
</evidence>
<keyword evidence="4" id="KW-0106">Calcium</keyword>
<dbReference type="EMBL" id="FNUC01000003">
    <property type="protein sequence ID" value="SEE18085.1"/>
    <property type="molecule type" value="Genomic_DNA"/>
</dbReference>
<dbReference type="Pfam" id="PF00884">
    <property type="entry name" value="Sulfatase"/>
    <property type="match status" value="1"/>
</dbReference>
<dbReference type="Gene3D" id="3.30.1120.10">
    <property type="match status" value="1"/>
</dbReference>
<name>A0A1H5GR78_9ACTN</name>
<evidence type="ECO:0000256" key="4">
    <source>
        <dbReference type="ARBA" id="ARBA00022837"/>
    </source>
</evidence>
<dbReference type="InterPro" id="IPR050738">
    <property type="entry name" value="Sulfatase"/>
</dbReference>
<keyword evidence="8" id="KW-1185">Reference proteome</keyword>
<dbReference type="PANTHER" id="PTHR42693:SF43">
    <property type="entry name" value="BLL2667 PROTEIN"/>
    <property type="match status" value="1"/>
</dbReference>
<dbReference type="CDD" id="cd16025">
    <property type="entry name" value="PAS_like"/>
    <property type="match status" value="1"/>
</dbReference>
<dbReference type="STRING" id="561176.SAMN04488561_0628"/>
<reference evidence="8" key="1">
    <citation type="submission" date="2016-10" db="EMBL/GenBank/DDBJ databases">
        <authorList>
            <person name="Varghese N."/>
            <person name="Submissions S."/>
        </authorList>
    </citation>
    <scope>NUCLEOTIDE SEQUENCE [LARGE SCALE GENOMIC DNA]</scope>
    <source>
        <strain evidence="8">DSM 45237</strain>
    </source>
</reference>
<dbReference type="OrthoDB" id="9777306at2"/>
<feature type="domain" description="Sulfatase N-terminal" evidence="6">
    <location>
        <begin position="44"/>
        <end position="467"/>
    </location>
</feature>
<dbReference type="Gene3D" id="3.40.720.10">
    <property type="entry name" value="Alkaline Phosphatase, subunit A"/>
    <property type="match status" value="1"/>
</dbReference>
<keyword evidence="2" id="KW-0479">Metal-binding</keyword>
<dbReference type="SUPFAM" id="SSF53649">
    <property type="entry name" value="Alkaline phosphatase-like"/>
    <property type="match status" value="1"/>
</dbReference>
<evidence type="ECO:0000256" key="2">
    <source>
        <dbReference type="ARBA" id="ARBA00022723"/>
    </source>
</evidence>
<feature type="region of interest" description="Disordered" evidence="5">
    <location>
        <begin position="782"/>
        <end position="802"/>
    </location>
</feature>
<dbReference type="AlphaFoldDB" id="A0A1H5GR78"/>
<protein>
    <submittedName>
        <fullName evidence="7">Arylsulfatase</fullName>
    </submittedName>
</protein>
<dbReference type="InterPro" id="IPR024607">
    <property type="entry name" value="Sulfatase_CS"/>
</dbReference>
<accession>A0A1H5GR78</accession>
<dbReference type="GO" id="GO:0016787">
    <property type="term" value="F:hydrolase activity"/>
    <property type="evidence" value="ECO:0007669"/>
    <property type="project" value="UniProtKB-KW"/>
</dbReference>
<gene>
    <name evidence="7" type="ORF">SAMN04488561_0628</name>
</gene>
<evidence type="ECO:0000259" key="6">
    <source>
        <dbReference type="Pfam" id="PF00884"/>
    </source>
</evidence>
<dbReference type="InterPro" id="IPR000917">
    <property type="entry name" value="Sulfatase_N"/>
</dbReference>
<dbReference type="PANTHER" id="PTHR42693">
    <property type="entry name" value="ARYLSULFATASE FAMILY MEMBER"/>
    <property type="match status" value="1"/>
</dbReference>
<evidence type="ECO:0000256" key="1">
    <source>
        <dbReference type="ARBA" id="ARBA00008779"/>
    </source>
</evidence>